<sequence length="108" mass="11514">MHNMRSPQTVFTLAPSLSDSDNGLSMRRAVRDCPTNSKSWQTSIEQLCPASAIEDHFRGNHIGGRCCGLIGCVDPSDLPAVRAMEGPILLLGDDLADQSCGVGVIEAM</sequence>
<evidence type="ECO:0000313" key="2">
    <source>
        <dbReference type="Proteomes" id="UP000826012"/>
    </source>
</evidence>
<name>A0ABN6IHY8_9MYCO</name>
<dbReference type="Proteomes" id="UP000826012">
    <property type="component" value="Chromosome"/>
</dbReference>
<reference evidence="1 2" key="1">
    <citation type="submission" date="2021-07" db="EMBL/GenBank/DDBJ databases">
        <title>Complete genome sequence of nontuberculous Mycobacterium sp. TY59.</title>
        <authorList>
            <person name="Fukushima K."/>
        </authorList>
    </citation>
    <scope>NUCLEOTIDE SEQUENCE [LARGE SCALE GENOMIC DNA]</scope>
    <source>
        <strain evidence="1 2">TY59</strain>
    </source>
</reference>
<evidence type="ECO:0000313" key="1">
    <source>
        <dbReference type="EMBL" id="BCZ23405.1"/>
    </source>
</evidence>
<gene>
    <name evidence="1" type="ORF">MTY59_32600</name>
</gene>
<accession>A0ABN6IHY8</accession>
<reference evidence="1 2" key="2">
    <citation type="submission" date="2021-07" db="EMBL/GenBank/DDBJ databases">
        <authorList>
            <person name="Matsumoto Y."/>
            <person name="Motooka D."/>
            <person name="Nakamura S."/>
        </authorList>
    </citation>
    <scope>NUCLEOTIDE SEQUENCE [LARGE SCALE GENOMIC DNA]</scope>
    <source>
        <strain evidence="1 2">TY59</strain>
    </source>
</reference>
<keyword evidence="2" id="KW-1185">Reference proteome</keyword>
<organism evidence="1 2">
    <name type="scientific">Mycobacterium senriense</name>
    <dbReference type="NCBI Taxonomy" id="2775496"/>
    <lineage>
        <taxon>Bacteria</taxon>
        <taxon>Bacillati</taxon>
        <taxon>Actinomycetota</taxon>
        <taxon>Actinomycetes</taxon>
        <taxon>Mycobacteriales</taxon>
        <taxon>Mycobacteriaceae</taxon>
        <taxon>Mycobacterium</taxon>
        <taxon>Mycobacterium avium complex (MAC)</taxon>
    </lineage>
</organism>
<dbReference type="EMBL" id="AP024828">
    <property type="protein sequence ID" value="BCZ23405.1"/>
    <property type="molecule type" value="Genomic_DNA"/>
</dbReference>
<proteinExistence type="predicted"/>
<protein>
    <submittedName>
        <fullName evidence="1">Uncharacterized protein</fullName>
    </submittedName>
</protein>